<accession>A0A840I629</accession>
<evidence type="ECO:0000313" key="3">
    <source>
        <dbReference type="Proteomes" id="UP000563524"/>
    </source>
</evidence>
<keyword evidence="3" id="KW-1185">Reference proteome</keyword>
<dbReference type="Proteomes" id="UP000563524">
    <property type="component" value="Unassembled WGS sequence"/>
</dbReference>
<proteinExistence type="predicted"/>
<evidence type="ECO:0000256" key="1">
    <source>
        <dbReference type="SAM" id="SignalP"/>
    </source>
</evidence>
<name>A0A840I629_9PROT</name>
<comment type="caution">
    <text evidence="2">The sequence shown here is derived from an EMBL/GenBank/DDBJ whole genome shotgun (WGS) entry which is preliminary data.</text>
</comment>
<dbReference type="Pfam" id="PF13689">
    <property type="entry name" value="DUF4154"/>
    <property type="match status" value="1"/>
</dbReference>
<dbReference type="EMBL" id="JACHOB010000004">
    <property type="protein sequence ID" value="MBB4659470.1"/>
    <property type="molecule type" value="Genomic_DNA"/>
</dbReference>
<dbReference type="InterPro" id="IPR025293">
    <property type="entry name" value="YfiR/HmsC-like"/>
</dbReference>
<feature type="signal peptide" evidence="1">
    <location>
        <begin position="1"/>
        <end position="23"/>
    </location>
</feature>
<gene>
    <name evidence="2" type="ORF">GGQ59_002007</name>
</gene>
<evidence type="ECO:0008006" key="4">
    <source>
        <dbReference type="Google" id="ProtNLM"/>
    </source>
</evidence>
<sequence length="173" mass="18065">MRRRLAGGLAACALLSGAPGAVAMTQVAKQDLLLAALIYNFTRFSEVEPDALEAPHVITLCVQEVVQSAAALTTLTGKPVGSLSIEVELDPADDYRGCDIVLLDPAEAGMATALSEQGVLTVGMADSFIDEGGALGVVDAAGRLRFEVNLAAVERTAFRPSSKLLRLANRVAR</sequence>
<protein>
    <recommendedName>
        <fullName evidence="4">YfiR family protein</fullName>
    </recommendedName>
</protein>
<feature type="chain" id="PRO_5032294590" description="YfiR family protein" evidence="1">
    <location>
        <begin position="24"/>
        <end position="173"/>
    </location>
</feature>
<keyword evidence="1" id="KW-0732">Signal</keyword>
<dbReference type="RefSeq" id="WP_183818109.1">
    <property type="nucleotide sequence ID" value="NZ_JACHOB010000004.1"/>
</dbReference>
<dbReference type="AlphaFoldDB" id="A0A840I629"/>
<organism evidence="2 3">
    <name type="scientific">Parvularcula dongshanensis</name>
    <dbReference type="NCBI Taxonomy" id="1173995"/>
    <lineage>
        <taxon>Bacteria</taxon>
        <taxon>Pseudomonadati</taxon>
        <taxon>Pseudomonadota</taxon>
        <taxon>Alphaproteobacteria</taxon>
        <taxon>Parvularculales</taxon>
        <taxon>Parvularculaceae</taxon>
        <taxon>Parvularcula</taxon>
    </lineage>
</organism>
<evidence type="ECO:0000313" key="2">
    <source>
        <dbReference type="EMBL" id="MBB4659470.1"/>
    </source>
</evidence>
<reference evidence="2 3" key="1">
    <citation type="submission" date="2020-08" db="EMBL/GenBank/DDBJ databases">
        <title>Genomic Encyclopedia of Type Strains, Phase IV (KMG-IV): sequencing the most valuable type-strain genomes for metagenomic binning, comparative biology and taxonomic classification.</title>
        <authorList>
            <person name="Goeker M."/>
        </authorList>
    </citation>
    <scope>NUCLEOTIDE SEQUENCE [LARGE SCALE GENOMIC DNA]</scope>
    <source>
        <strain evidence="2 3">DSM 102850</strain>
    </source>
</reference>